<dbReference type="EC" id="3.4.25.1" evidence="5"/>
<evidence type="ECO:0000256" key="14">
    <source>
        <dbReference type="ARBA" id="ARBA00025456"/>
    </source>
</evidence>
<evidence type="ECO:0000256" key="17">
    <source>
        <dbReference type="SAM" id="MobiDB-lite"/>
    </source>
</evidence>
<comment type="subcellular location">
    <subcellularLocation>
        <location evidence="4">Cytoplasm</location>
    </subcellularLocation>
    <subcellularLocation>
        <location evidence="3">Nucleus</location>
    </subcellularLocation>
</comment>
<comment type="function">
    <text evidence="14">The proteasome is a multicatalytic proteinase complex which is characterized by its ability to cleave peptides with Arg, Phe, Tyr, Leu, and Glu adjacent to the leaving group at neutral or slightly basic pH. The proteasome has an ATP-dependent proteolytic activity. This subunit is involved in antigen processing to generate class I binding peptides.</text>
</comment>
<reference evidence="18 19" key="1">
    <citation type="journal article" date="2018" name="G3 (Bethesda)">
        <title>A High-Quality Reference Genome for the Invasive Mosquitofish Gambusia affinis Using a Chicago Library.</title>
        <authorList>
            <person name="Hoffberg S.L."/>
            <person name="Troendle N.J."/>
            <person name="Glenn T.C."/>
            <person name="Mahmud O."/>
            <person name="Louha S."/>
            <person name="Chalopin D."/>
            <person name="Bennetzen J.L."/>
            <person name="Mauricio R."/>
        </authorList>
    </citation>
    <scope>NUCLEOTIDE SEQUENCE [LARGE SCALE GENOMIC DNA]</scope>
    <source>
        <strain evidence="18">NE01/NJP1002.9</strain>
        <tissue evidence="18">Muscle</tissue>
    </source>
</reference>
<dbReference type="GO" id="GO:0051603">
    <property type="term" value="P:proteolysis involved in protein catabolic process"/>
    <property type="evidence" value="ECO:0007669"/>
    <property type="project" value="InterPro"/>
</dbReference>
<feature type="non-terminal residue" evidence="18">
    <location>
        <position position="704"/>
    </location>
</feature>
<dbReference type="PANTHER" id="PTHR32194">
    <property type="entry name" value="METALLOPROTEASE TLDD"/>
    <property type="match status" value="1"/>
</dbReference>
<evidence type="ECO:0000256" key="7">
    <source>
        <dbReference type="ARBA" id="ARBA00022490"/>
    </source>
</evidence>
<dbReference type="InterPro" id="IPR016050">
    <property type="entry name" value="Proteasome_bsu_CS"/>
</dbReference>
<feature type="region of interest" description="Disordered" evidence="17">
    <location>
        <begin position="324"/>
        <end position="346"/>
    </location>
</feature>
<dbReference type="AlphaFoldDB" id="A0A315V2V5"/>
<evidence type="ECO:0000256" key="11">
    <source>
        <dbReference type="ARBA" id="ARBA00022942"/>
    </source>
</evidence>
<evidence type="ECO:0000256" key="3">
    <source>
        <dbReference type="ARBA" id="ARBA00004123"/>
    </source>
</evidence>
<evidence type="ECO:0000256" key="1">
    <source>
        <dbReference type="ARBA" id="ARBA00001198"/>
    </source>
</evidence>
<dbReference type="Gene3D" id="3.60.20.10">
    <property type="entry name" value="Glutamine Phosphoribosylpyrophosphate, subunit 1, domain 1"/>
    <property type="match status" value="2"/>
</dbReference>
<evidence type="ECO:0000256" key="13">
    <source>
        <dbReference type="ARBA" id="ARBA00023242"/>
    </source>
</evidence>
<gene>
    <name evidence="18" type="ORF">CCH79_00011413</name>
</gene>
<sequence>MALEDICCFKDKPVQQLFPFPALETDYHNLELERLKTSQTNWGDPQHIFIPPFPQATPFISRRTSRFRPPNHALTVQRPFPLSHGTTTLGFIFQGGVIAAADTRASAGGLVACPAVHKITPIHSHLVVTSSGSGADCMLWERILIREIRLYELRHKRRLSIRASAKLLSFMLHPFKGTEVCVALTLCGWEKEGGSSGLVHNFGNRSFVTDVTSSGTPGNTSAADPLSPNSGPQVIYVCSDGARLQGDIVSVGSGSPYAYGVLDGGLSWDLSKEEAISLAREAVFRATHRDAYSGNNVDLFHIDAQGWIQRPREDLKEEYYRELERKSKRRREQKNRDTIESNNMSVPKCHPINGENLLSITTRGRCIIFAAMKNKSSCSRRKLLAHRTLSKMALASVLSSDCPDFSSDYRQPFAFGCGSGQNEGESEAGPGESLSFCVKNSLLAGDEDGVERKIEFLHGTTTLAFKFQHGVIVAVDSRATAGSYIASQTVKKVIEINPYLLGTMAGGAADCSFWERLLARQCRIYELRNKERISVAAASKLLANMVYQYKGMGLSMGTMVCGWDKRGPGLYYVDSEGNRVCGDLFAVGSGSMYAYGVMDSGLQHSLSVEEACELGRRAIYQATYRDAYSGGQVNLYHVHSKGWTRVSQTDVLTLHQQYKEEASMRQISSSAPSQLRLIEFWWLWKPSEYSARIAMLKNTFHMIS</sequence>
<keyword evidence="10" id="KW-0378">Hydrolase</keyword>
<dbReference type="InterPro" id="IPR029055">
    <property type="entry name" value="Ntn_hydrolases_N"/>
</dbReference>
<comment type="function">
    <text evidence="2">Component of the 20S core proteasome complex involved in the proteolytic degradation of most intracellular proteins. This complex plays numerous essential roles within the cell by associating with different regulatory particles. Associated with two 19S regulatory particles, forms the 26S proteasome and thus participates in the ATP-dependent degradation of ubiquitinated proteins. The 26S proteasome plays a key role in the maintenance of protein homeostasis by removing misfolded or damaged proteins that could impair cellular functions, and by removing proteins whose functions are no longer required. Associated with the PA200 or PA28, the 20S proteasome mediates ubiquitin-independent protein degradation. This type of proteolysis is required in several pathways including spermatogenesis (20S-PA200 complex) or generation of a subset of MHC class I-presented antigenic peptides (20S-PA28 complex). Within the 20S core complex, PSMB5 displays a chymotrypsin-like activity.</text>
</comment>
<evidence type="ECO:0000256" key="2">
    <source>
        <dbReference type="ARBA" id="ARBA00003802"/>
    </source>
</evidence>
<dbReference type="STRING" id="33528.ENSGAFP00000021381"/>
<evidence type="ECO:0000256" key="10">
    <source>
        <dbReference type="ARBA" id="ARBA00022801"/>
    </source>
</evidence>
<evidence type="ECO:0000256" key="15">
    <source>
        <dbReference type="ARBA" id="ARBA00046629"/>
    </source>
</evidence>
<comment type="caution">
    <text evidence="18">The sequence shown here is derived from an EMBL/GenBank/DDBJ whole genome shotgun (WGS) entry which is preliminary data.</text>
</comment>
<dbReference type="Pfam" id="PF00227">
    <property type="entry name" value="Proteasome"/>
    <property type="match status" value="3"/>
</dbReference>
<dbReference type="GO" id="GO:0005737">
    <property type="term" value="C:cytoplasm"/>
    <property type="evidence" value="ECO:0007669"/>
    <property type="project" value="UniProtKB-SubCell"/>
</dbReference>
<evidence type="ECO:0000256" key="6">
    <source>
        <dbReference type="ARBA" id="ARBA00016158"/>
    </source>
</evidence>
<organism evidence="18 19">
    <name type="scientific">Gambusia affinis</name>
    <name type="common">Western mosquitofish</name>
    <name type="synonym">Heterandria affinis</name>
    <dbReference type="NCBI Taxonomy" id="33528"/>
    <lineage>
        <taxon>Eukaryota</taxon>
        <taxon>Metazoa</taxon>
        <taxon>Chordata</taxon>
        <taxon>Craniata</taxon>
        <taxon>Vertebrata</taxon>
        <taxon>Euteleostomi</taxon>
        <taxon>Actinopterygii</taxon>
        <taxon>Neopterygii</taxon>
        <taxon>Teleostei</taxon>
        <taxon>Neoteleostei</taxon>
        <taxon>Acanthomorphata</taxon>
        <taxon>Ovalentaria</taxon>
        <taxon>Atherinomorphae</taxon>
        <taxon>Cyprinodontiformes</taxon>
        <taxon>Poeciliidae</taxon>
        <taxon>Poeciliinae</taxon>
        <taxon>Gambusia</taxon>
    </lineage>
</organism>
<evidence type="ECO:0000256" key="4">
    <source>
        <dbReference type="ARBA" id="ARBA00004496"/>
    </source>
</evidence>
<evidence type="ECO:0000256" key="9">
    <source>
        <dbReference type="ARBA" id="ARBA00022698"/>
    </source>
</evidence>
<evidence type="ECO:0000313" key="18">
    <source>
        <dbReference type="EMBL" id="PWA17412.1"/>
    </source>
</evidence>
<evidence type="ECO:0000256" key="8">
    <source>
        <dbReference type="ARBA" id="ARBA00022670"/>
    </source>
</evidence>
<comment type="subunit">
    <text evidence="15">The 26S proteasome consists of a 20S proteasome core and two 19S regulatory subunits. The 20S proteasome core is a barrel-shaped complex made of 28 subunits that are arranged in four stacked rings. The two outer rings are each formed by seven alpha subunits, and the two inner rings are formed by seven beta subunits. The proteolytic activity is exerted by three beta-subunits PSMB5, PSMB6 and PSMB7. Directly interacts with POMP. Interacts with ABCB1 and TAP1.</text>
</comment>
<name>A0A315V2V5_GAMAF</name>
<dbReference type="PROSITE" id="PS51476">
    <property type="entry name" value="PROTEASOME_BETA_2"/>
    <property type="match status" value="2"/>
</dbReference>
<dbReference type="InterPro" id="IPR000243">
    <property type="entry name" value="Pept_T1A_subB"/>
</dbReference>
<evidence type="ECO:0000256" key="12">
    <source>
        <dbReference type="ARBA" id="ARBA00023145"/>
    </source>
</evidence>
<keyword evidence="13" id="KW-0539">Nucleus</keyword>
<dbReference type="GO" id="GO:0004298">
    <property type="term" value="F:threonine-type endopeptidase activity"/>
    <property type="evidence" value="ECO:0007669"/>
    <property type="project" value="UniProtKB-KW"/>
</dbReference>
<feature type="active site" description="Nucleophile" evidence="16">
    <location>
        <position position="460"/>
    </location>
</feature>
<dbReference type="Proteomes" id="UP000250572">
    <property type="component" value="Unassembled WGS sequence"/>
</dbReference>
<dbReference type="FunFam" id="3.60.20.10:FF:000030">
    <property type="entry name" value="Proteasome subunit beta"/>
    <property type="match status" value="1"/>
</dbReference>
<dbReference type="GO" id="GO:0005839">
    <property type="term" value="C:proteasome core complex"/>
    <property type="evidence" value="ECO:0007669"/>
    <property type="project" value="InterPro"/>
</dbReference>
<dbReference type="InterPro" id="IPR023333">
    <property type="entry name" value="Proteasome_suB-type"/>
</dbReference>
<keyword evidence="9" id="KW-0888">Threonine protease</keyword>
<keyword evidence="7" id="KW-0963">Cytoplasm</keyword>
<dbReference type="PROSITE" id="PS00854">
    <property type="entry name" value="PROTEASOME_BETA_1"/>
    <property type="match status" value="2"/>
</dbReference>
<dbReference type="EMBL" id="NHOQ01002364">
    <property type="protein sequence ID" value="PWA17412.1"/>
    <property type="molecule type" value="Genomic_DNA"/>
</dbReference>
<dbReference type="PRINTS" id="PR00141">
    <property type="entry name" value="PROTEASOME"/>
</dbReference>
<keyword evidence="12" id="KW-0865">Zymogen</keyword>
<dbReference type="PANTHER" id="PTHR32194:SF11">
    <property type="entry name" value="PROTEASOME SUBUNIT BETA"/>
    <property type="match status" value="1"/>
</dbReference>
<dbReference type="SUPFAM" id="SSF56235">
    <property type="entry name" value="N-terminal nucleophile aminohydrolases (Ntn hydrolases)"/>
    <property type="match status" value="2"/>
</dbReference>
<dbReference type="CDD" id="cd03761">
    <property type="entry name" value="proteasome_beta_type_5"/>
    <property type="match status" value="2"/>
</dbReference>
<keyword evidence="11" id="KW-0647">Proteasome</keyword>
<evidence type="ECO:0000256" key="16">
    <source>
        <dbReference type="PIRSR" id="PIRSR600243-1"/>
    </source>
</evidence>
<keyword evidence="8" id="KW-0645">Protease</keyword>
<evidence type="ECO:0000256" key="5">
    <source>
        <dbReference type="ARBA" id="ARBA00012039"/>
    </source>
</evidence>
<keyword evidence="19" id="KW-1185">Reference proteome</keyword>
<proteinExistence type="predicted"/>
<accession>A0A315V2V5</accession>
<dbReference type="GO" id="GO:0005654">
    <property type="term" value="C:nucleoplasm"/>
    <property type="evidence" value="ECO:0007669"/>
    <property type="project" value="UniProtKB-ARBA"/>
</dbReference>
<protein>
    <recommendedName>
        <fullName evidence="6">Proteasome subunit beta type-5</fullName>
        <ecNumber evidence="5">3.4.25.1</ecNumber>
    </recommendedName>
</protein>
<comment type="catalytic activity">
    <reaction evidence="1">
        <text>Cleavage of peptide bonds with very broad specificity.</text>
        <dbReference type="EC" id="3.4.25.1"/>
    </reaction>
</comment>
<evidence type="ECO:0000313" key="19">
    <source>
        <dbReference type="Proteomes" id="UP000250572"/>
    </source>
</evidence>
<dbReference type="InterPro" id="IPR001353">
    <property type="entry name" value="Proteasome_sua/b"/>
</dbReference>